<evidence type="ECO:0000313" key="2">
    <source>
        <dbReference type="Proteomes" id="UP000887578"/>
    </source>
</evidence>
<sequence>MGQDAWNWNPKWKPWPTKRPPPSPNKTRITILDVGRIVSKVNGNGKDFEYVPTIALIEDGRNKIIFDTGLSTDSGSLNRMLKGTNTKKYYNSHLNLNL</sequence>
<dbReference type="WBParaSite" id="PDA_v2.g15868.t1">
    <property type="protein sequence ID" value="PDA_v2.g15868.t1"/>
    <property type="gene ID" value="PDA_v2.g15868"/>
</dbReference>
<accession>A0A914PJD5</accession>
<proteinExistence type="predicted"/>
<feature type="region of interest" description="Disordered" evidence="1">
    <location>
        <begin position="1"/>
        <end position="27"/>
    </location>
</feature>
<keyword evidence="2" id="KW-1185">Reference proteome</keyword>
<evidence type="ECO:0000313" key="3">
    <source>
        <dbReference type="WBParaSite" id="PDA_v2.g15868.t1"/>
    </source>
</evidence>
<dbReference type="Proteomes" id="UP000887578">
    <property type="component" value="Unplaced"/>
</dbReference>
<feature type="compositionally biased region" description="Low complexity" evidence="1">
    <location>
        <begin position="1"/>
        <end position="15"/>
    </location>
</feature>
<name>A0A914PJD5_9BILA</name>
<protein>
    <submittedName>
        <fullName evidence="3">MBL fold metallo-hydrolase</fullName>
    </submittedName>
</protein>
<dbReference type="AlphaFoldDB" id="A0A914PJD5"/>
<reference evidence="3" key="1">
    <citation type="submission" date="2022-11" db="UniProtKB">
        <authorList>
            <consortium name="WormBaseParasite"/>
        </authorList>
    </citation>
    <scope>IDENTIFICATION</scope>
</reference>
<evidence type="ECO:0000256" key="1">
    <source>
        <dbReference type="SAM" id="MobiDB-lite"/>
    </source>
</evidence>
<organism evidence="2 3">
    <name type="scientific">Panagrolaimus davidi</name>
    <dbReference type="NCBI Taxonomy" id="227884"/>
    <lineage>
        <taxon>Eukaryota</taxon>
        <taxon>Metazoa</taxon>
        <taxon>Ecdysozoa</taxon>
        <taxon>Nematoda</taxon>
        <taxon>Chromadorea</taxon>
        <taxon>Rhabditida</taxon>
        <taxon>Tylenchina</taxon>
        <taxon>Panagrolaimomorpha</taxon>
        <taxon>Panagrolaimoidea</taxon>
        <taxon>Panagrolaimidae</taxon>
        <taxon>Panagrolaimus</taxon>
    </lineage>
</organism>